<name>A0A7V7PMZ6_9HYPH</name>
<accession>A0A7V7PMZ6</accession>
<dbReference type="AlphaFoldDB" id="A0A7V7PMZ6"/>
<dbReference type="Pfam" id="PF09954">
    <property type="entry name" value="DUF2188"/>
    <property type="match status" value="1"/>
</dbReference>
<reference evidence="1 2" key="1">
    <citation type="submission" date="2019-09" db="EMBL/GenBank/DDBJ databases">
        <title>YIM 132180 draft genome.</title>
        <authorList>
            <person name="Zhang K."/>
        </authorList>
    </citation>
    <scope>NUCLEOTIDE SEQUENCE [LARGE SCALE GENOMIC DNA]</scope>
    <source>
        <strain evidence="1 2">YIM 132180</strain>
    </source>
</reference>
<proteinExistence type="predicted"/>
<keyword evidence="2" id="KW-1185">Reference proteome</keyword>
<dbReference type="InterPro" id="IPR018691">
    <property type="entry name" value="DUF2188"/>
</dbReference>
<evidence type="ECO:0000313" key="2">
    <source>
        <dbReference type="Proteomes" id="UP000432089"/>
    </source>
</evidence>
<dbReference type="RefSeq" id="WP_150971079.1">
    <property type="nucleotide sequence ID" value="NZ_VZDO01000012.1"/>
</dbReference>
<protein>
    <submittedName>
        <fullName evidence="1">DUF2188 domain-containing protein</fullName>
    </submittedName>
</protein>
<dbReference type="Proteomes" id="UP000432089">
    <property type="component" value="Unassembled WGS sequence"/>
</dbReference>
<comment type="caution">
    <text evidence="1">The sequence shown here is derived from an EMBL/GenBank/DDBJ whole genome shotgun (WGS) entry which is preliminary data.</text>
</comment>
<evidence type="ECO:0000313" key="1">
    <source>
        <dbReference type="EMBL" id="KAB0678850.1"/>
    </source>
</evidence>
<sequence>MSGVNYEIVEHDGGWAYKVGGVFSETYRSHDAALAAARDAAARQGLAGETDGISYQDAGGEWHEEVADGSDRPETHVVDKEM</sequence>
<organism evidence="1 2">
    <name type="scientific">Plantimonas leprariae</name>
    <dbReference type="NCBI Taxonomy" id="2615207"/>
    <lineage>
        <taxon>Bacteria</taxon>
        <taxon>Pseudomonadati</taxon>
        <taxon>Pseudomonadota</taxon>
        <taxon>Alphaproteobacteria</taxon>
        <taxon>Hyphomicrobiales</taxon>
        <taxon>Aurantimonadaceae</taxon>
        <taxon>Plantimonas</taxon>
    </lineage>
</organism>
<gene>
    <name evidence="1" type="ORF">F6X38_15325</name>
</gene>
<dbReference type="EMBL" id="VZDO01000012">
    <property type="protein sequence ID" value="KAB0678850.1"/>
    <property type="molecule type" value="Genomic_DNA"/>
</dbReference>